<dbReference type="EMBL" id="FQTY01000008">
    <property type="protein sequence ID" value="SHE84954.1"/>
    <property type="molecule type" value="Genomic_DNA"/>
</dbReference>
<feature type="transmembrane region" description="Helical" evidence="1">
    <location>
        <begin position="45"/>
        <end position="60"/>
    </location>
</feature>
<feature type="transmembrane region" description="Helical" evidence="1">
    <location>
        <begin position="297"/>
        <end position="319"/>
    </location>
</feature>
<feature type="transmembrane region" description="Helical" evidence="1">
    <location>
        <begin position="176"/>
        <end position="196"/>
    </location>
</feature>
<feature type="transmembrane region" description="Helical" evidence="1">
    <location>
        <begin position="270"/>
        <end position="291"/>
    </location>
</feature>
<dbReference type="STRING" id="1123404.SAMN02745784_02001"/>
<dbReference type="GO" id="GO:0004175">
    <property type="term" value="F:endopeptidase activity"/>
    <property type="evidence" value="ECO:0007669"/>
    <property type="project" value="UniProtKB-ARBA"/>
</dbReference>
<accession>A0A1M4WUQ2</accession>
<dbReference type="Proteomes" id="UP000184114">
    <property type="component" value="Unassembled WGS sequence"/>
</dbReference>
<keyword evidence="1" id="KW-0472">Membrane</keyword>
<name>A0A1M4WUQ2_9FIRM</name>
<dbReference type="InterPro" id="IPR003675">
    <property type="entry name" value="Rce1/LyrA-like_dom"/>
</dbReference>
<evidence type="ECO:0000259" key="2">
    <source>
        <dbReference type="Pfam" id="PF02517"/>
    </source>
</evidence>
<organism evidence="3 4">
    <name type="scientific">Tissierella praeacuta DSM 18095</name>
    <dbReference type="NCBI Taxonomy" id="1123404"/>
    <lineage>
        <taxon>Bacteria</taxon>
        <taxon>Bacillati</taxon>
        <taxon>Bacillota</taxon>
        <taxon>Tissierellia</taxon>
        <taxon>Tissierellales</taxon>
        <taxon>Tissierellaceae</taxon>
        <taxon>Tissierella</taxon>
    </lineage>
</organism>
<protein>
    <submittedName>
        <fullName evidence="3">CAAX protease self-immunity</fullName>
    </submittedName>
</protein>
<sequence length="325" mass="37714">MGKYNVSNRDLVLFLIITFGLTSIMGIVMGLGYPTYSVDSFPLTQMYYPALGVMCALLLNKKWRKELPKKFFLTYLFFTITSIIYLLVRVFGFNQSANVHLEIWLMVGSISLIIAYNRDTKEKIKEFGLKFRKNIKSSVIYILLFISLYLTAILISSMLAGEIDDFIAPFKSLKTWFILFSLPFSFPFSFIAFLGEEYGWRYFLQPALQERIGKRKGVILVGLIWGIWHLPINMFYYSPETSFYSVMNQLIVCVGYSVFFGYVYIKTKNIWTISMIHFINNNLGYVLYGATGANIVFTWQAVLFNLLLFSAIYMPFLLAKEYRKS</sequence>
<feature type="transmembrane region" description="Helical" evidence="1">
    <location>
        <begin position="12"/>
        <end position="33"/>
    </location>
</feature>
<dbReference type="PANTHER" id="PTHR35797:SF1">
    <property type="entry name" value="PROTEASE"/>
    <property type="match status" value="1"/>
</dbReference>
<dbReference type="Pfam" id="PF02517">
    <property type="entry name" value="Rce1-like"/>
    <property type="match status" value="1"/>
</dbReference>
<evidence type="ECO:0000256" key="1">
    <source>
        <dbReference type="SAM" id="Phobius"/>
    </source>
</evidence>
<feature type="transmembrane region" description="Helical" evidence="1">
    <location>
        <begin position="138"/>
        <end position="156"/>
    </location>
</feature>
<keyword evidence="3" id="KW-0645">Protease</keyword>
<dbReference type="PANTHER" id="PTHR35797">
    <property type="entry name" value="PROTEASE-RELATED"/>
    <property type="match status" value="1"/>
</dbReference>
<dbReference type="AlphaFoldDB" id="A0A1M4WUQ2"/>
<dbReference type="InterPro" id="IPR042150">
    <property type="entry name" value="MmRce1-like"/>
</dbReference>
<feature type="transmembrane region" description="Helical" evidence="1">
    <location>
        <begin position="217"/>
        <end position="237"/>
    </location>
</feature>
<gene>
    <name evidence="3" type="ORF">SAMN02745784_02001</name>
</gene>
<dbReference type="RefSeq" id="WP_072975979.1">
    <property type="nucleotide sequence ID" value="NZ_FQTY01000008.1"/>
</dbReference>
<feature type="transmembrane region" description="Helical" evidence="1">
    <location>
        <begin position="243"/>
        <end position="263"/>
    </location>
</feature>
<keyword evidence="4" id="KW-1185">Reference proteome</keyword>
<reference evidence="4" key="1">
    <citation type="submission" date="2016-11" db="EMBL/GenBank/DDBJ databases">
        <authorList>
            <person name="Varghese N."/>
            <person name="Submissions S."/>
        </authorList>
    </citation>
    <scope>NUCLEOTIDE SEQUENCE [LARGE SCALE GENOMIC DNA]</scope>
    <source>
        <strain evidence="4">DSM 18095</strain>
    </source>
</reference>
<proteinExistence type="predicted"/>
<feature type="domain" description="CAAX prenyl protease 2/Lysostaphin resistance protein A-like" evidence="2">
    <location>
        <begin position="181"/>
        <end position="281"/>
    </location>
</feature>
<feature type="transmembrane region" description="Helical" evidence="1">
    <location>
        <begin position="99"/>
        <end position="117"/>
    </location>
</feature>
<dbReference type="GO" id="GO:0006508">
    <property type="term" value="P:proteolysis"/>
    <property type="evidence" value="ECO:0007669"/>
    <property type="project" value="UniProtKB-KW"/>
</dbReference>
<evidence type="ECO:0000313" key="3">
    <source>
        <dbReference type="EMBL" id="SHE84954.1"/>
    </source>
</evidence>
<dbReference type="GeneID" id="90994477"/>
<feature type="transmembrane region" description="Helical" evidence="1">
    <location>
        <begin position="72"/>
        <end position="93"/>
    </location>
</feature>
<dbReference type="GO" id="GO:0080120">
    <property type="term" value="P:CAAX-box protein maturation"/>
    <property type="evidence" value="ECO:0007669"/>
    <property type="project" value="UniProtKB-ARBA"/>
</dbReference>
<keyword evidence="3" id="KW-0378">Hydrolase</keyword>
<keyword evidence="1" id="KW-1133">Transmembrane helix</keyword>
<keyword evidence="1" id="KW-0812">Transmembrane</keyword>
<evidence type="ECO:0000313" key="4">
    <source>
        <dbReference type="Proteomes" id="UP000184114"/>
    </source>
</evidence>